<reference evidence="1" key="2">
    <citation type="journal article" date="2015" name="Fish Shellfish Immunol.">
        <title>Early steps in the European eel (Anguilla anguilla)-Vibrio vulnificus interaction in the gills: Role of the RtxA13 toxin.</title>
        <authorList>
            <person name="Callol A."/>
            <person name="Pajuelo D."/>
            <person name="Ebbesson L."/>
            <person name="Teles M."/>
            <person name="MacKenzie S."/>
            <person name="Amaro C."/>
        </authorList>
    </citation>
    <scope>NUCLEOTIDE SEQUENCE</scope>
</reference>
<accession>A0A0E9VKJ4</accession>
<dbReference type="EMBL" id="GBXM01030652">
    <property type="protein sequence ID" value="JAH77925.1"/>
    <property type="molecule type" value="Transcribed_RNA"/>
</dbReference>
<name>A0A0E9VKJ4_ANGAN</name>
<protein>
    <submittedName>
        <fullName evidence="1">Uncharacterized protein</fullName>
    </submittedName>
</protein>
<dbReference type="EMBL" id="GBXM01024928">
    <property type="protein sequence ID" value="JAH83649.1"/>
    <property type="molecule type" value="Transcribed_RNA"/>
</dbReference>
<evidence type="ECO:0000313" key="1">
    <source>
        <dbReference type="EMBL" id="JAH77925.1"/>
    </source>
</evidence>
<organism evidence="1">
    <name type="scientific">Anguilla anguilla</name>
    <name type="common">European freshwater eel</name>
    <name type="synonym">Muraena anguilla</name>
    <dbReference type="NCBI Taxonomy" id="7936"/>
    <lineage>
        <taxon>Eukaryota</taxon>
        <taxon>Metazoa</taxon>
        <taxon>Chordata</taxon>
        <taxon>Craniata</taxon>
        <taxon>Vertebrata</taxon>
        <taxon>Euteleostomi</taxon>
        <taxon>Actinopterygii</taxon>
        <taxon>Neopterygii</taxon>
        <taxon>Teleostei</taxon>
        <taxon>Anguilliformes</taxon>
        <taxon>Anguillidae</taxon>
        <taxon>Anguilla</taxon>
    </lineage>
</organism>
<sequence length="14" mass="1779">MRFLCLAFKNIYIF</sequence>
<proteinExistence type="predicted"/>
<reference evidence="1" key="1">
    <citation type="submission" date="2014-11" db="EMBL/GenBank/DDBJ databases">
        <authorList>
            <person name="Amaro Gonzalez C."/>
        </authorList>
    </citation>
    <scope>NUCLEOTIDE SEQUENCE</scope>
</reference>